<sequence length="104" mass="11944">MPSAPLAESSKKTLHEVKKFAEVVYAFAEKIKSGPPGEQRLIPIVLFVKNYLRHYSTALIDQVIDIEFKNSLSYFERSYSALMDAFVKLNNSYLSVFQDEQSEF</sequence>
<organism evidence="1 2">
    <name type="scientific">Caenorhabditis tropicalis</name>
    <dbReference type="NCBI Taxonomy" id="1561998"/>
    <lineage>
        <taxon>Eukaryota</taxon>
        <taxon>Metazoa</taxon>
        <taxon>Ecdysozoa</taxon>
        <taxon>Nematoda</taxon>
        <taxon>Chromadorea</taxon>
        <taxon>Rhabditida</taxon>
        <taxon>Rhabditina</taxon>
        <taxon>Rhabditomorpha</taxon>
        <taxon>Rhabditoidea</taxon>
        <taxon>Rhabditidae</taxon>
        <taxon>Peloderinae</taxon>
        <taxon>Caenorhabditis</taxon>
    </lineage>
</organism>
<reference evidence="2" key="1">
    <citation type="submission" date="2016-11" db="UniProtKB">
        <authorList>
            <consortium name="WormBaseParasite"/>
        </authorList>
    </citation>
    <scope>IDENTIFICATION</scope>
</reference>
<name>A0A1I7TJQ0_9PELO</name>
<dbReference type="eggNOG" id="ENOG502TITY">
    <property type="taxonomic scope" value="Eukaryota"/>
</dbReference>
<dbReference type="AlphaFoldDB" id="A0A1I7TJQ0"/>
<dbReference type="WBParaSite" id="Csp11.Scaffold626.g6589.t1">
    <property type="protein sequence ID" value="Csp11.Scaffold626.g6589.t1"/>
    <property type="gene ID" value="Csp11.Scaffold626.g6589"/>
</dbReference>
<evidence type="ECO:0000313" key="2">
    <source>
        <dbReference type="WBParaSite" id="Csp11.Scaffold626.g6589.t1"/>
    </source>
</evidence>
<accession>A0A1I7TJQ0</accession>
<dbReference type="Proteomes" id="UP000095282">
    <property type="component" value="Unplaced"/>
</dbReference>
<protein>
    <submittedName>
        <fullName evidence="2">Vacuolar protein sorting-associated protein 51 homolog</fullName>
    </submittedName>
</protein>
<keyword evidence="1" id="KW-1185">Reference proteome</keyword>
<evidence type="ECO:0000313" key="1">
    <source>
        <dbReference type="Proteomes" id="UP000095282"/>
    </source>
</evidence>
<proteinExistence type="predicted"/>